<keyword evidence="3" id="KW-1185">Reference proteome</keyword>
<sequence length="590" mass="66081">MVLQLQYCKPSATGLAWKTANEQCRLQNDSIVNIKDVRNKLSFLTGLKPIWSPVKGQFTPWIAYRGCFGESSSTCICVSLTGAKFTNKKCHTILNNTVGNCYFECRSKSKSDGGCETTLKFYFGLQESICLCLCDNSSIQHISESKKCNILCKTSINNGECGGKGFFSVYESKNVVIPDTGFGGFCLSCRSQNGSGKALLYSIDCNENAAGLCVESNEGSSSLPPTMSTFDSYWRYCRNHSKYIVGDTSQTFCQRDASIWTGLRKYKIDNFNTDTDSCYIFEIQNGTVNYKERSCTEHHFFLCKKEFNQKYISSTKYVKSTTYTSQPPFTSETALSNKSWLTRGNATSKFIASTNSPSSKSKASTSNKGLFTWTANTSPSKKSFTFSVTSLKTSFSNTTSRIITTSLAASSKEENKATIVGSSIAGVVVLISVVFIVICLFKRRNLLCIQSKQQQAKSGKVFNNTTYDDLVVTNQKPDVNYANTTLEYANQGSICKIDDNDIYVEKEDEYDHLHTSRQKHVAKQVDDDRYGSASYFDEDSYSTLRQNKNIEPCFDNEYSGNITPYSGNQLRTMKSPDYDFCYQSNQRKDW</sequence>
<dbReference type="Proteomes" id="UP000005408">
    <property type="component" value="Unassembled WGS sequence"/>
</dbReference>
<organism evidence="2 3">
    <name type="scientific">Magallana gigas</name>
    <name type="common">Pacific oyster</name>
    <name type="synonym">Crassostrea gigas</name>
    <dbReference type="NCBI Taxonomy" id="29159"/>
    <lineage>
        <taxon>Eukaryota</taxon>
        <taxon>Metazoa</taxon>
        <taxon>Spiralia</taxon>
        <taxon>Lophotrochozoa</taxon>
        <taxon>Mollusca</taxon>
        <taxon>Bivalvia</taxon>
        <taxon>Autobranchia</taxon>
        <taxon>Pteriomorphia</taxon>
        <taxon>Ostreida</taxon>
        <taxon>Ostreoidea</taxon>
        <taxon>Ostreidae</taxon>
        <taxon>Magallana</taxon>
    </lineage>
</organism>
<name>A0A8W8JLB5_MAGGI</name>
<feature type="transmembrane region" description="Helical" evidence="1">
    <location>
        <begin position="419"/>
        <end position="441"/>
    </location>
</feature>
<dbReference type="AlphaFoldDB" id="A0A8W8JLB5"/>
<evidence type="ECO:0000313" key="2">
    <source>
        <dbReference type="EnsemblMetazoa" id="G19315.1:cds"/>
    </source>
</evidence>
<keyword evidence="1" id="KW-0472">Membrane</keyword>
<keyword evidence="1" id="KW-1133">Transmembrane helix</keyword>
<protein>
    <submittedName>
        <fullName evidence="2">Uncharacterized protein</fullName>
    </submittedName>
</protein>
<dbReference type="EnsemblMetazoa" id="G19315.1">
    <property type="protein sequence ID" value="G19315.1:cds"/>
    <property type="gene ID" value="G19315"/>
</dbReference>
<evidence type="ECO:0000313" key="3">
    <source>
        <dbReference type="Proteomes" id="UP000005408"/>
    </source>
</evidence>
<evidence type="ECO:0000256" key="1">
    <source>
        <dbReference type="SAM" id="Phobius"/>
    </source>
</evidence>
<accession>A0A8W8JLB5</accession>
<reference evidence="2" key="1">
    <citation type="submission" date="2022-08" db="UniProtKB">
        <authorList>
            <consortium name="EnsemblMetazoa"/>
        </authorList>
    </citation>
    <scope>IDENTIFICATION</scope>
    <source>
        <strain evidence="2">05x7-T-G4-1.051#20</strain>
    </source>
</reference>
<proteinExistence type="predicted"/>
<keyword evidence="1" id="KW-0812">Transmembrane</keyword>